<feature type="transmembrane region" description="Helical" evidence="6">
    <location>
        <begin position="111"/>
        <end position="132"/>
    </location>
</feature>
<dbReference type="Proteomes" id="UP001139263">
    <property type="component" value="Unassembled WGS sequence"/>
</dbReference>
<dbReference type="PANTHER" id="PTHR23520:SF5">
    <property type="entry name" value="TRANSPORTER, PUTATIVE (AFU_ORTHOLOGUE AFUA_3G04000)-RELATED"/>
    <property type="match status" value="1"/>
</dbReference>
<dbReference type="PANTHER" id="PTHR23520">
    <property type="entry name" value="TRANSPORTER, PUTATIVE (AFU_ORTHOLOGUE AFUA_3G04000)-RELATED"/>
    <property type="match status" value="1"/>
</dbReference>
<evidence type="ECO:0000313" key="8">
    <source>
        <dbReference type="EMBL" id="MCI0183574.1"/>
    </source>
</evidence>
<keyword evidence="5 6" id="KW-0472">Membrane</keyword>
<evidence type="ECO:0000256" key="4">
    <source>
        <dbReference type="ARBA" id="ARBA00022989"/>
    </source>
</evidence>
<sequence>MYIAQYFSRVKRLSPDMQLFLWTDGIYGFSIGIIGVLFNLHLLALGFRSGAIAFITSINPLATTVLSVLMGGLADRFGRKRMLVIGSTLLAFGAVLQPLFSSFLLICIASLIFSIGQAMVGATEFAVVAAYVSDKERDFAISVIFANFMMMIGIGSLVGGWLPLWLPRIGTPYESTLLLGGIIFCITPLARRKLSEVSIPQETHMVRKGFLRPSRPVLLFSVFAFLSGLSYGFAMPYLNLILAGQFGLTTTTIGFVIAINEFALFLGSFLSPMVLDRFSPQQILGPLLLGAFILNIGIVFHLPLLFFVFLLMFRSMINMTYAPTIDSLALGVVMDAQRAIMQSYRGLTRGIGSILSVWIGGELLAFKQYGWEFAATGIVLLCMFIFYEIALKSVVVRSGESIVE</sequence>
<dbReference type="GO" id="GO:0005886">
    <property type="term" value="C:plasma membrane"/>
    <property type="evidence" value="ECO:0007669"/>
    <property type="project" value="UniProtKB-SubCell"/>
</dbReference>
<dbReference type="GO" id="GO:0022857">
    <property type="term" value="F:transmembrane transporter activity"/>
    <property type="evidence" value="ECO:0007669"/>
    <property type="project" value="InterPro"/>
</dbReference>
<keyword evidence="3 6" id="KW-0812">Transmembrane</keyword>
<accession>A0A9X1V9X3</accession>
<proteinExistence type="predicted"/>
<dbReference type="InterPro" id="IPR036259">
    <property type="entry name" value="MFS_trans_sf"/>
</dbReference>
<feature type="transmembrane region" description="Helical" evidence="6">
    <location>
        <begin position="287"/>
        <end position="310"/>
    </location>
</feature>
<comment type="caution">
    <text evidence="8">The sequence shown here is derived from an EMBL/GenBank/DDBJ whole genome shotgun (WGS) entry which is preliminary data.</text>
</comment>
<dbReference type="EMBL" id="JALBUF010000005">
    <property type="protein sequence ID" value="MCI0183574.1"/>
    <property type="molecule type" value="Genomic_DNA"/>
</dbReference>
<protein>
    <recommendedName>
        <fullName evidence="7">Major facilitator superfamily (MFS) profile domain-containing protein</fullName>
    </recommendedName>
</protein>
<feature type="domain" description="Major facilitator superfamily (MFS) profile" evidence="7">
    <location>
        <begin position="16"/>
        <end position="395"/>
    </location>
</feature>
<keyword evidence="4 6" id="KW-1133">Transmembrane helix</keyword>
<evidence type="ECO:0000256" key="5">
    <source>
        <dbReference type="ARBA" id="ARBA00023136"/>
    </source>
</evidence>
<keyword evidence="2" id="KW-0813">Transport</keyword>
<dbReference type="Gene3D" id="1.20.1250.20">
    <property type="entry name" value="MFS general substrate transporter like domains"/>
    <property type="match status" value="2"/>
</dbReference>
<dbReference type="Pfam" id="PF07690">
    <property type="entry name" value="MFS_1"/>
    <property type="match status" value="2"/>
</dbReference>
<feature type="transmembrane region" description="Helical" evidence="6">
    <location>
        <begin position="217"/>
        <end position="238"/>
    </location>
</feature>
<name>A0A9X1V9X3_9BACL</name>
<feature type="transmembrane region" description="Helical" evidence="6">
    <location>
        <begin position="253"/>
        <end position="275"/>
    </location>
</feature>
<dbReference type="SUPFAM" id="SSF103473">
    <property type="entry name" value="MFS general substrate transporter"/>
    <property type="match status" value="1"/>
</dbReference>
<dbReference type="AlphaFoldDB" id="A0A9X1V9X3"/>
<evidence type="ECO:0000256" key="2">
    <source>
        <dbReference type="ARBA" id="ARBA00022448"/>
    </source>
</evidence>
<feature type="transmembrane region" description="Helical" evidence="6">
    <location>
        <begin position="82"/>
        <end position="105"/>
    </location>
</feature>
<dbReference type="PROSITE" id="PS50850">
    <property type="entry name" value="MFS"/>
    <property type="match status" value="1"/>
</dbReference>
<dbReference type="InterPro" id="IPR020846">
    <property type="entry name" value="MFS_dom"/>
</dbReference>
<evidence type="ECO:0000256" key="3">
    <source>
        <dbReference type="ARBA" id="ARBA00022692"/>
    </source>
</evidence>
<feature type="transmembrane region" description="Helical" evidence="6">
    <location>
        <begin position="371"/>
        <end position="391"/>
    </location>
</feature>
<evidence type="ECO:0000256" key="1">
    <source>
        <dbReference type="ARBA" id="ARBA00004651"/>
    </source>
</evidence>
<feature type="transmembrane region" description="Helical" evidence="6">
    <location>
        <begin position="50"/>
        <end position="70"/>
    </location>
</feature>
<gene>
    <name evidence="8" type="ORF">MM817_01857</name>
</gene>
<reference evidence="8" key="1">
    <citation type="submission" date="2022-03" db="EMBL/GenBank/DDBJ databases">
        <title>Draft Genome Sequence of Firmicute Strain S0AB, a Heterotrophic Iron/Sulfur-Oxidizing Extreme Acidophile.</title>
        <authorList>
            <person name="Vergara E."/>
            <person name="Pakostova E."/>
            <person name="Johnson D.B."/>
            <person name="Holmes D.S."/>
        </authorList>
    </citation>
    <scope>NUCLEOTIDE SEQUENCE</scope>
    <source>
        <strain evidence="8">S0AB</strain>
    </source>
</reference>
<organism evidence="8 9">
    <name type="scientific">Sulfoacidibacillus ferrooxidans</name>
    <dbReference type="NCBI Taxonomy" id="2005001"/>
    <lineage>
        <taxon>Bacteria</taxon>
        <taxon>Bacillati</taxon>
        <taxon>Bacillota</taxon>
        <taxon>Bacilli</taxon>
        <taxon>Bacillales</taxon>
        <taxon>Alicyclobacillaceae</taxon>
        <taxon>Sulfoacidibacillus</taxon>
    </lineage>
</organism>
<feature type="transmembrane region" description="Helical" evidence="6">
    <location>
        <begin position="346"/>
        <end position="365"/>
    </location>
</feature>
<evidence type="ECO:0000313" key="9">
    <source>
        <dbReference type="Proteomes" id="UP001139263"/>
    </source>
</evidence>
<evidence type="ECO:0000259" key="7">
    <source>
        <dbReference type="PROSITE" id="PS50850"/>
    </source>
</evidence>
<feature type="transmembrane region" description="Helical" evidence="6">
    <location>
        <begin position="21"/>
        <end position="44"/>
    </location>
</feature>
<dbReference type="InterPro" id="IPR005829">
    <property type="entry name" value="Sugar_transporter_CS"/>
</dbReference>
<dbReference type="InterPro" id="IPR011701">
    <property type="entry name" value="MFS"/>
</dbReference>
<comment type="subcellular location">
    <subcellularLocation>
        <location evidence="1">Cell membrane</location>
        <topology evidence="1">Multi-pass membrane protein</topology>
    </subcellularLocation>
</comment>
<keyword evidence="9" id="KW-1185">Reference proteome</keyword>
<dbReference type="RefSeq" id="WP_241714046.1">
    <property type="nucleotide sequence ID" value="NZ_JALBUF010000005.1"/>
</dbReference>
<feature type="transmembrane region" description="Helical" evidence="6">
    <location>
        <begin position="139"/>
        <end position="166"/>
    </location>
</feature>
<evidence type="ECO:0000256" key="6">
    <source>
        <dbReference type="SAM" id="Phobius"/>
    </source>
</evidence>
<dbReference type="PROSITE" id="PS00216">
    <property type="entry name" value="SUGAR_TRANSPORT_1"/>
    <property type="match status" value="1"/>
</dbReference>